<dbReference type="HOGENOM" id="CLU_618701_0_0_1"/>
<protein>
    <submittedName>
        <fullName evidence="2">Uncharacterized protein</fullName>
    </submittedName>
</protein>
<reference evidence="2 3" key="1">
    <citation type="journal article" date="2008" name="Nature">
        <title>The Trichoplax genome and the nature of placozoans.</title>
        <authorList>
            <person name="Srivastava M."/>
            <person name="Begovic E."/>
            <person name="Chapman J."/>
            <person name="Putnam N.H."/>
            <person name="Hellsten U."/>
            <person name="Kawashima T."/>
            <person name="Kuo A."/>
            <person name="Mitros T."/>
            <person name="Salamov A."/>
            <person name="Carpenter M.L."/>
            <person name="Signorovitch A.Y."/>
            <person name="Moreno M.A."/>
            <person name="Kamm K."/>
            <person name="Grimwood J."/>
            <person name="Schmutz J."/>
            <person name="Shapiro H."/>
            <person name="Grigoriev I.V."/>
            <person name="Buss L.W."/>
            <person name="Schierwater B."/>
            <person name="Dellaporta S.L."/>
            <person name="Rokhsar D.S."/>
        </authorList>
    </citation>
    <scope>NUCLEOTIDE SEQUENCE [LARGE SCALE GENOMIC DNA]</scope>
    <source>
        <strain evidence="2 3">Grell-BS-1999</strain>
    </source>
</reference>
<dbReference type="GeneID" id="6758685"/>
<dbReference type="CTD" id="6758685"/>
<keyword evidence="3" id="KW-1185">Reference proteome</keyword>
<proteinExistence type="predicted"/>
<feature type="compositionally biased region" description="Polar residues" evidence="1">
    <location>
        <begin position="41"/>
        <end position="52"/>
    </location>
</feature>
<dbReference type="InterPro" id="IPR011990">
    <property type="entry name" value="TPR-like_helical_dom_sf"/>
</dbReference>
<evidence type="ECO:0000256" key="1">
    <source>
        <dbReference type="SAM" id="MobiDB-lite"/>
    </source>
</evidence>
<dbReference type="InParanoid" id="B3SB27"/>
<evidence type="ECO:0000313" key="2">
    <source>
        <dbReference type="EMBL" id="EDV20089.1"/>
    </source>
</evidence>
<feature type="region of interest" description="Disordered" evidence="1">
    <location>
        <begin position="20"/>
        <end position="65"/>
    </location>
</feature>
<dbReference type="EMBL" id="DS985263">
    <property type="protein sequence ID" value="EDV20089.1"/>
    <property type="molecule type" value="Genomic_DNA"/>
</dbReference>
<accession>B3SB27</accession>
<name>B3SB27_TRIAD</name>
<dbReference type="AlphaFoldDB" id="B3SB27"/>
<dbReference type="SUPFAM" id="SSF48452">
    <property type="entry name" value="TPR-like"/>
    <property type="match status" value="1"/>
</dbReference>
<dbReference type="Proteomes" id="UP000009022">
    <property type="component" value="Unassembled WGS sequence"/>
</dbReference>
<dbReference type="PhylomeDB" id="B3SB27"/>
<evidence type="ECO:0000313" key="3">
    <source>
        <dbReference type="Proteomes" id="UP000009022"/>
    </source>
</evidence>
<dbReference type="KEGG" id="tad:TRIADDRAFT_61469"/>
<gene>
    <name evidence="2" type="ORF">TRIADDRAFT_61469</name>
</gene>
<organism evidence="2 3">
    <name type="scientific">Trichoplax adhaerens</name>
    <name type="common">Trichoplax reptans</name>
    <dbReference type="NCBI Taxonomy" id="10228"/>
    <lineage>
        <taxon>Eukaryota</taxon>
        <taxon>Metazoa</taxon>
        <taxon>Placozoa</taxon>
        <taxon>Uniplacotomia</taxon>
        <taxon>Trichoplacea</taxon>
        <taxon>Trichoplacidae</taxon>
        <taxon>Trichoplax</taxon>
    </lineage>
</organism>
<dbReference type="RefSeq" id="XP_002117473.1">
    <property type="nucleotide sequence ID" value="XM_002117437.1"/>
</dbReference>
<sequence length="443" mass="50716">MNASCIIDLNRLSIHDNQNHIQEPTQDDPFASSHSNEVERPQSSQQDENTTIPLWPKEPKCNQDEDRKIHPSLAQEIDDLVMKANQYEEQELYDQCLCYYNKVLSLSIKRYGRSHRRVLDIYCAIGKLQLILGLIEESLWSHYQVLKVCTEHYNNDNLLMAMAYYLVGESVASMDRCESLLFFKESLEILLNYSQEVDDDNEFAISLIHGAVMASRKCSSQIASEYGYFILTLLSSINHSCIEIATTEVDIHFLTCEVFHLKLESLDLLALSEAIISSSNNVLEADDHLSDEIGFNIYDGNNWDFLEESKRLEHLNQWQRQALISTAASHYDRALQLYYMIIGAVQCSSWSSSHLELYITSQIAALHYWLAKEDNLDSIQHLELSHKMYQAAGKLSVSIYPQSYVMHQTIHSGIEKCASLMEMKSEMTRKSVNPIPTPIANHG</sequence>
<dbReference type="Gene3D" id="1.25.40.10">
    <property type="entry name" value="Tetratricopeptide repeat domain"/>
    <property type="match status" value="1"/>
</dbReference>